<dbReference type="EnsemblMetazoa" id="OVOC3824.1">
    <property type="protein sequence ID" value="OVOC3824.1"/>
    <property type="gene ID" value="WBGene00240633"/>
</dbReference>
<proteinExistence type="predicted"/>
<dbReference type="AlphaFoldDB" id="A0A8R1TTA3"/>
<protein>
    <submittedName>
        <fullName evidence="1">Uncharacterized protein</fullName>
    </submittedName>
</protein>
<dbReference type="EMBL" id="CMVM020000122">
    <property type="status" value="NOT_ANNOTATED_CDS"/>
    <property type="molecule type" value="Genomic_DNA"/>
</dbReference>
<evidence type="ECO:0000313" key="1">
    <source>
        <dbReference type="EnsemblMetazoa" id="OVOC3824.1"/>
    </source>
</evidence>
<name>A0A8R1TTA3_ONCVO</name>
<keyword evidence="2" id="KW-1185">Reference proteome</keyword>
<reference evidence="2" key="1">
    <citation type="submission" date="2013-10" db="EMBL/GenBank/DDBJ databases">
        <title>Genome sequencing of Onchocerca volvulus.</title>
        <authorList>
            <person name="Cotton J."/>
            <person name="Tsai J."/>
            <person name="Stanley E."/>
            <person name="Tracey A."/>
            <person name="Holroyd N."/>
            <person name="Lustigman S."/>
            <person name="Berriman M."/>
        </authorList>
    </citation>
    <scope>NUCLEOTIDE SEQUENCE</scope>
</reference>
<evidence type="ECO:0000313" key="2">
    <source>
        <dbReference type="Proteomes" id="UP000024404"/>
    </source>
</evidence>
<dbReference type="Proteomes" id="UP000024404">
    <property type="component" value="Unassembled WGS sequence"/>
</dbReference>
<reference evidence="1" key="2">
    <citation type="submission" date="2022-06" db="UniProtKB">
        <authorList>
            <consortium name="EnsemblMetazoa"/>
        </authorList>
    </citation>
    <scope>IDENTIFICATION</scope>
</reference>
<sequence>MIDFVENAADYDLFRGWDKNNGNKRSGRSVANNGHMNVWRKGSRKILENLHVKKKENERELCGRTDEWMDGRCDECGGDMCRVYVRQK</sequence>
<accession>A0A8R1TTA3</accession>
<organism evidence="1 2">
    <name type="scientific">Onchocerca volvulus</name>
    <dbReference type="NCBI Taxonomy" id="6282"/>
    <lineage>
        <taxon>Eukaryota</taxon>
        <taxon>Metazoa</taxon>
        <taxon>Ecdysozoa</taxon>
        <taxon>Nematoda</taxon>
        <taxon>Chromadorea</taxon>
        <taxon>Rhabditida</taxon>
        <taxon>Spirurina</taxon>
        <taxon>Spiruromorpha</taxon>
        <taxon>Filarioidea</taxon>
        <taxon>Onchocercidae</taxon>
        <taxon>Onchocerca</taxon>
    </lineage>
</organism>